<name>A0A0G1EK39_9BACT</name>
<feature type="transmembrane region" description="Helical" evidence="1">
    <location>
        <begin position="35"/>
        <end position="52"/>
    </location>
</feature>
<evidence type="ECO:0000313" key="2">
    <source>
        <dbReference type="EMBL" id="KKS83406.1"/>
    </source>
</evidence>
<keyword evidence="1" id="KW-0812">Transmembrane</keyword>
<feature type="transmembrane region" description="Helical" evidence="1">
    <location>
        <begin position="58"/>
        <end position="78"/>
    </location>
</feature>
<gene>
    <name evidence="2" type="ORF">UV59_C0040G0003</name>
</gene>
<sequence>MLNPNFVLVGILIGAIGSLSYLIDTVRGKIKPNRVSFFMWSIAPLIAFAAEVKEGVGIQSIMTFSIGFFPLIIFIATFVNKKAEWKLTPFDLACGILSFVGLFLWYITKVGNIAIFFSVLADGLAAIPTIVKSYHFPETETDYLLH</sequence>
<proteinExistence type="predicted"/>
<dbReference type="Proteomes" id="UP000034543">
    <property type="component" value="Unassembled WGS sequence"/>
</dbReference>
<evidence type="ECO:0000313" key="3">
    <source>
        <dbReference type="Proteomes" id="UP000034543"/>
    </source>
</evidence>
<dbReference type="EMBL" id="LCFB01000040">
    <property type="protein sequence ID" value="KKS83406.1"/>
    <property type="molecule type" value="Genomic_DNA"/>
</dbReference>
<protein>
    <submittedName>
        <fullName evidence="2">Uncharacterized protein</fullName>
    </submittedName>
</protein>
<keyword evidence="1" id="KW-0472">Membrane</keyword>
<dbReference type="AlphaFoldDB" id="A0A0G1EK39"/>
<feature type="transmembrane region" description="Helical" evidence="1">
    <location>
        <begin position="6"/>
        <end position="23"/>
    </location>
</feature>
<organism evidence="2 3">
    <name type="scientific">Candidatus Gottesmanbacteria bacterium GW2011_GWA1_43_11</name>
    <dbReference type="NCBI Taxonomy" id="1618436"/>
    <lineage>
        <taxon>Bacteria</taxon>
        <taxon>Candidatus Gottesmaniibacteriota</taxon>
    </lineage>
</organism>
<accession>A0A0G1EK39</accession>
<dbReference type="STRING" id="1618436.UV59_C0040G0003"/>
<evidence type="ECO:0000256" key="1">
    <source>
        <dbReference type="SAM" id="Phobius"/>
    </source>
</evidence>
<comment type="caution">
    <text evidence="2">The sequence shown here is derived from an EMBL/GenBank/DDBJ whole genome shotgun (WGS) entry which is preliminary data.</text>
</comment>
<reference evidence="2 3" key="1">
    <citation type="journal article" date="2015" name="Nature">
        <title>rRNA introns, odd ribosomes, and small enigmatic genomes across a large radiation of phyla.</title>
        <authorList>
            <person name="Brown C.T."/>
            <person name="Hug L.A."/>
            <person name="Thomas B.C."/>
            <person name="Sharon I."/>
            <person name="Castelle C.J."/>
            <person name="Singh A."/>
            <person name="Wilkins M.J."/>
            <person name="Williams K.H."/>
            <person name="Banfield J.F."/>
        </authorList>
    </citation>
    <scope>NUCLEOTIDE SEQUENCE [LARGE SCALE GENOMIC DNA]</scope>
</reference>
<keyword evidence="1" id="KW-1133">Transmembrane helix</keyword>